<evidence type="ECO:0000256" key="3">
    <source>
        <dbReference type="ARBA" id="ARBA00022737"/>
    </source>
</evidence>
<dbReference type="Gene3D" id="1.20.5.4130">
    <property type="match status" value="1"/>
</dbReference>
<keyword evidence="7" id="KW-1185">Reference proteome</keyword>
<dbReference type="Proteomes" id="UP001515500">
    <property type="component" value="Chromosome 12"/>
</dbReference>
<evidence type="ECO:0000256" key="1">
    <source>
        <dbReference type="ARBA" id="ARBA00008894"/>
    </source>
</evidence>
<dbReference type="GO" id="GO:0006952">
    <property type="term" value="P:defense response"/>
    <property type="evidence" value="ECO:0007669"/>
    <property type="project" value="UniProtKB-KW"/>
</dbReference>
<comment type="similarity">
    <text evidence="1">Belongs to the disease resistance NB-LRR family.</text>
</comment>
<protein>
    <submittedName>
        <fullName evidence="8">Disease resistance protein At1g50180</fullName>
    </submittedName>
</protein>
<dbReference type="AlphaFoldDB" id="A0AB40CBF9"/>
<evidence type="ECO:0000259" key="6">
    <source>
        <dbReference type="Pfam" id="PF18052"/>
    </source>
</evidence>
<dbReference type="InterPro" id="IPR041118">
    <property type="entry name" value="Rx_N"/>
</dbReference>
<evidence type="ECO:0000256" key="4">
    <source>
        <dbReference type="ARBA" id="ARBA00022741"/>
    </source>
</evidence>
<keyword evidence="4" id="KW-0547">Nucleotide-binding</keyword>
<feature type="domain" description="Disease resistance N-terminal" evidence="6">
    <location>
        <begin position="10"/>
        <end position="87"/>
    </location>
</feature>
<evidence type="ECO:0000313" key="8">
    <source>
        <dbReference type="RefSeq" id="XP_039136126.1"/>
    </source>
</evidence>
<dbReference type="GeneID" id="120273556"/>
<organism evidence="7 8">
    <name type="scientific">Dioscorea cayennensis subsp. rotundata</name>
    <name type="common">White Guinea yam</name>
    <name type="synonym">Dioscorea rotundata</name>
    <dbReference type="NCBI Taxonomy" id="55577"/>
    <lineage>
        <taxon>Eukaryota</taxon>
        <taxon>Viridiplantae</taxon>
        <taxon>Streptophyta</taxon>
        <taxon>Embryophyta</taxon>
        <taxon>Tracheophyta</taxon>
        <taxon>Spermatophyta</taxon>
        <taxon>Magnoliopsida</taxon>
        <taxon>Liliopsida</taxon>
        <taxon>Dioscoreales</taxon>
        <taxon>Dioscoreaceae</taxon>
        <taxon>Dioscorea</taxon>
    </lineage>
</organism>
<dbReference type="CDD" id="cd14798">
    <property type="entry name" value="RX-CC_like"/>
    <property type="match status" value="1"/>
</dbReference>
<name>A0AB40CBF9_DIOCR</name>
<dbReference type="Pfam" id="PF18052">
    <property type="entry name" value="Rx_N"/>
    <property type="match status" value="1"/>
</dbReference>
<dbReference type="InterPro" id="IPR038005">
    <property type="entry name" value="RX-like_CC"/>
</dbReference>
<reference evidence="8" key="1">
    <citation type="submission" date="2025-08" db="UniProtKB">
        <authorList>
            <consortium name="RefSeq"/>
        </authorList>
    </citation>
    <scope>IDENTIFICATION</scope>
</reference>
<keyword evidence="3" id="KW-0677">Repeat</keyword>
<sequence>MAMIVDAFAGKLVERLTNVIEEKAIMVLGVKDDLQKLQRRMKRITCVLKDAEKKKIQDDTVKLWVDELKDLMYDADDIIDLCMIQGTGLLQDDHHHSLAESSATASTRNLTLWDGILEMLPRVLLIYWPISMNRNAVFLPLSAWGA</sequence>
<evidence type="ECO:0000313" key="7">
    <source>
        <dbReference type="Proteomes" id="UP001515500"/>
    </source>
</evidence>
<keyword evidence="5" id="KW-0611">Plant defense</keyword>
<gene>
    <name evidence="8" type="primary">LOC120273556</name>
</gene>
<dbReference type="RefSeq" id="XP_039136126.1">
    <property type="nucleotide sequence ID" value="XM_039280192.1"/>
</dbReference>
<accession>A0AB40CBF9</accession>
<proteinExistence type="inferred from homology"/>
<keyword evidence="2" id="KW-0433">Leucine-rich repeat</keyword>
<evidence type="ECO:0000256" key="5">
    <source>
        <dbReference type="ARBA" id="ARBA00022821"/>
    </source>
</evidence>
<evidence type="ECO:0000256" key="2">
    <source>
        <dbReference type="ARBA" id="ARBA00022614"/>
    </source>
</evidence>
<dbReference type="GO" id="GO:0000166">
    <property type="term" value="F:nucleotide binding"/>
    <property type="evidence" value="ECO:0007669"/>
    <property type="project" value="UniProtKB-KW"/>
</dbReference>